<dbReference type="Proteomes" id="UP000053268">
    <property type="component" value="Unassembled WGS sequence"/>
</dbReference>
<feature type="signal peptide" evidence="5">
    <location>
        <begin position="1"/>
        <end position="17"/>
    </location>
</feature>
<evidence type="ECO:0000313" key="6">
    <source>
        <dbReference type="EMBL" id="KPI97788.1"/>
    </source>
</evidence>
<evidence type="ECO:0000256" key="5">
    <source>
        <dbReference type="SAM" id="SignalP"/>
    </source>
</evidence>
<keyword evidence="1 3" id="KW-0193">Cuticle</keyword>
<dbReference type="PRINTS" id="PR00947">
    <property type="entry name" value="CUTICLE"/>
</dbReference>
<protein>
    <submittedName>
        <fullName evidence="6">Cuticle protein 19</fullName>
    </submittedName>
</protein>
<dbReference type="InterPro" id="IPR051217">
    <property type="entry name" value="Insect_Cuticle_Struc_Prot"/>
</dbReference>
<feature type="compositionally biased region" description="Basic and acidic residues" evidence="4">
    <location>
        <begin position="102"/>
        <end position="121"/>
    </location>
</feature>
<sequence length="387" mass="41415">IFFQLAVVSILVAVSHAGPVDESHGQAVSSQSIVRHDQPTNGNGGGQIIHQSAPQLQQHILQHNSPILQHIVPGIQAPVALARADHIEESAPVHYEFSYSVEDPHTGDHKSQHESREGDVVKGEYSLLQPDGSVRRVEYSADDHSGFNAIVHNSAPTAHAASAPVVQAAPIAHAPVLHAAPIAHAPVLHAAPLVHAAPLAAVVLSVVALAAAGVVQLGHGYGGGSYDHEAVAYAPVAQLSYDGHADQHVDYHIAIGSSRSPDPISPTVDIYHKQPSLACISKIPPPQRPATHLRFLWYCCCPWASLNTSVFPLLAHPKYDYSYSVSDPHTGDHKTQHEARDGDVVKGEYSLLQPDGSFRKVTYTADDHSGFNAIVHNTAPAHPEYHH</sequence>
<dbReference type="EMBL" id="KQ459586">
    <property type="protein sequence ID" value="KPI97788.1"/>
    <property type="molecule type" value="Genomic_DNA"/>
</dbReference>
<dbReference type="PROSITE" id="PS51155">
    <property type="entry name" value="CHIT_BIND_RR_2"/>
    <property type="match status" value="2"/>
</dbReference>
<dbReference type="AlphaFoldDB" id="A0A194PXN7"/>
<feature type="region of interest" description="Disordered" evidence="4">
    <location>
        <begin position="101"/>
        <end position="121"/>
    </location>
</feature>
<proteinExistence type="predicted"/>
<keyword evidence="7" id="KW-1185">Reference proteome</keyword>
<name>A0A194PXN7_PAPXU</name>
<dbReference type="PANTHER" id="PTHR12236:SF75">
    <property type="entry name" value="CUTICULAR PROTEIN 62BB, ISOFORM A"/>
    <property type="match status" value="1"/>
</dbReference>
<dbReference type="InterPro" id="IPR000618">
    <property type="entry name" value="Insect_cuticle"/>
</dbReference>
<dbReference type="PROSITE" id="PS00233">
    <property type="entry name" value="CHIT_BIND_RR_1"/>
    <property type="match status" value="2"/>
</dbReference>
<dbReference type="PANTHER" id="PTHR12236">
    <property type="entry name" value="STRUCTURAL CONTITUENT OF CUTICLE"/>
    <property type="match status" value="1"/>
</dbReference>
<feature type="chain" id="PRO_5008263823" evidence="5">
    <location>
        <begin position="18"/>
        <end position="387"/>
    </location>
</feature>
<feature type="non-terminal residue" evidence="6">
    <location>
        <position position="1"/>
    </location>
</feature>
<organism evidence="6 7">
    <name type="scientific">Papilio xuthus</name>
    <name type="common">Asian swallowtail butterfly</name>
    <dbReference type="NCBI Taxonomy" id="66420"/>
    <lineage>
        <taxon>Eukaryota</taxon>
        <taxon>Metazoa</taxon>
        <taxon>Ecdysozoa</taxon>
        <taxon>Arthropoda</taxon>
        <taxon>Hexapoda</taxon>
        <taxon>Insecta</taxon>
        <taxon>Pterygota</taxon>
        <taxon>Neoptera</taxon>
        <taxon>Endopterygota</taxon>
        <taxon>Lepidoptera</taxon>
        <taxon>Glossata</taxon>
        <taxon>Ditrysia</taxon>
        <taxon>Papilionoidea</taxon>
        <taxon>Papilionidae</taxon>
        <taxon>Papilioninae</taxon>
        <taxon>Papilio</taxon>
    </lineage>
</organism>
<reference evidence="6 7" key="1">
    <citation type="journal article" date="2015" name="Nat. Commun.">
        <title>Outbred genome sequencing and CRISPR/Cas9 gene editing in butterflies.</title>
        <authorList>
            <person name="Li X."/>
            <person name="Fan D."/>
            <person name="Zhang W."/>
            <person name="Liu G."/>
            <person name="Zhang L."/>
            <person name="Zhao L."/>
            <person name="Fang X."/>
            <person name="Chen L."/>
            <person name="Dong Y."/>
            <person name="Chen Y."/>
            <person name="Ding Y."/>
            <person name="Zhao R."/>
            <person name="Feng M."/>
            <person name="Zhu Y."/>
            <person name="Feng Y."/>
            <person name="Jiang X."/>
            <person name="Zhu D."/>
            <person name="Xiang H."/>
            <person name="Feng X."/>
            <person name="Li S."/>
            <person name="Wang J."/>
            <person name="Zhang G."/>
            <person name="Kronforst M.R."/>
            <person name="Wang W."/>
        </authorList>
    </citation>
    <scope>NUCLEOTIDE SEQUENCE [LARGE SCALE GENOMIC DNA]</scope>
    <source>
        <strain evidence="6">Ya'a_city_454_Px</strain>
        <tissue evidence="6">Whole body</tissue>
    </source>
</reference>
<evidence type="ECO:0000256" key="1">
    <source>
        <dbReference type="ARBA" id="ARBA00022460"/>
    </source>
</evidence>
<dbReference type="InterPro" id="IPR031311">
    <property type="entry name" value="CHIT_BIND_RR_consensus"/>
</dbReference>
<evidence type="ECO:0000256" key="2">
    <source>
        <dbReference type="ARBA" id="ARBA00022729"/>
    </source>
</evidence>
<dbReference type="GO" id="GO:0031012">
    <property type="term" value="C:extracellular matrix"/>
    <property type="evidence" value="ECO:0007669"/>
    <property type="project" value="TreeGrafter"/>
</dbReference>
<accession>A0A194PXN7</accession>
<dbReference type="Pfam" id="PF00379">
    <property type="entry name" value="Chitin_bind_4"/>
    <property type="match status" value="2"/>
</dbReference>
<dbReference type="STRING" id="66420.A0A194PXN7"/>
<evidence type="ECO:0000313" key="7">
    <source>
        <dbReference type="Proteomes" id="UP000053268"/>
    </source>
</evidence>
<evidence type="ECO:0000256" key="3">
    <source>
        <dbReference type="PROSITE-ProRule" id="PRU00497"/>
    </source>
</evidence>
<evidence type="ECO:0000256" key="4">
    <source>
        <dbReference type="SAM" id="MobiDB-lite"/>
    </source>
</evidence>
<keyword evidence="2 5" id="KW-0732">Signal</keyword>
<dbReference type="GO" id="GO:0042302">
    <property type="term" value="F:structural constituent of cuticle"/>
    <property type="evidence" value="ECO:0007669"/>
    <property type="project" value="UniProtKB-UniRule"/>
</dbReference>
<gene>
    <name evidence="6" type="ORF">RR46_10909</name>
</gene>
<dbReference type="GO" id="GO:0005615">
    <property type="term" value="C:extracellular space"/>
    <property type="evidence" value="ECO:0007669"/>
    <property type="project" value="TreeGrafter"/>
</dbReference>